<organism evidence="2 3">
    <name type="scientific">Tanticharoenia sakaeratensis NBRC 103193</name>
    <dbReference type="NCBI Taxonomy" id="1231623"/>
    <lineage>
        <taxon>Bacteria</taxon>
        <taxon>Pseudomonadati</taxon>
        <taxon>Pseudomonadota</taxon>
        <taxon>Alphaproteobacteria</taxon>
        <taxon>Acetobacterales</taxon>
        <taxon>Acetobacteraceae</taxon>
        <taxon>Tanticharoenia</taxon>
    </lineage>
</organism>
<evidence type="ECO:0000313" key="3">
    <source>
        <dbReference type="Proteomes" id="UP000032679"/>
    </source>
</evidence>
<reference evidence="2 3" key="1">
    <citation type="submission" date="2012-10" db="EMBL/GenBank/DDBJ databases">
        <title>Genome sequencing of Tanticharoenia sakaeratensis NBRC 103193.</title>
        <authorList>
            <person name="Azuma Y."/>
            <person name="Hadano H."/>
            <person name="Hirakawa H."/>
            <person name="Matsushita K."/>
        </authorList>
    </citation>
    <scope>NUCLEOTIDE SEQUENCE [LARGE SCALE GENOMIC DNA]</scope>
    <source>
        <strain evidence="2 3">NBRC 103193</strain>
    </source>
</reference>
<dbReference type="PANTHER" id="PTHR45947">
    <property type="entry name" value="SULFOQUINOVOSYL TRANSFERASE SQD2"/>
    <property type="match status" value="1"/>
</dbReference>
<dbReference type="OrthoDB" id="9802525at2"/>
<dbReference type="Pfam" id="PF13439">
    <property type="entry name" value="Glyco_transf_4"/>
    <property type="match status" value="1"/>
</dbReference>
<dbReference type="Pfam" id="PF13692">
    <property type="entry name" value="Glyco_trans_1_4"/>
    <property type="match status" value="1"/>
</dbReference>
<keyword evidence="2" id="KW-0808">Transferase</keyword>
<accession>A0A0D6MPS4</accession>
<proteinExistence type="predicted"/>
<evidence type="ECO:0000259" key="1">
    <source>
        <dbReference type="Pfam" id="PF13439"/>
    </source>
</evidence>
<dbReference type="STRING" id="1231623.Tasa_048_061"/>
<gene>
    <name evidence="2" type="ORF">Tasa_048_061</name>
</gene>
<sequence length="341" mass="37534">MRILIATDAWLPQVNGVVRTMSTVVDGLRARGHEVEVVGPDRFHTVPCPTYPEIRLATWPGPTFARIVKAFRPQVLHIVTEAPIGWAAWRWARRRGLPFTTSYHTRFPEYVQARLKFGIGPCHEILKRFHNAGEATLVATASLRDDLAARGFTKLTPWTRGVDLERFSPTHRHDWTKAFNVPGPVFINVGRVAVEKNIEAFLSLDLPGTKIVVGDGPQRAALQRRFPDTIFTGRLQDRDLASAFAGGDVFVFPSLTDTFGLVLLESLACGTPVAGFDVTGPRDIVGKGGARIGAVGSDLRAACLAALKADRAACRPYAEQYTWAACIDMFENVLRPFPAPH</sequence>
<dbReference type="Proteomes" id="UP000032679">
    <property type="component" value="Unassembled WGS sequence"/>
</dbReference>
<dbReference type="GO" id="GO:0016757">
    <property type="term" value="F:glycosyltransferase activity"/>
    <property type="evidence" value="ECO:0007669"/>
    <property type="project" value="UniProtKB-ARBA"/>
</dbReference>
<protein>
    <submittedName>
        <fullName evidence="2">Glycosyltransferase</fullName>
    </submittedName>
</protein>
<dbReference type="RefSeq" id="WP_084712353.1">
    <property type="nucleotide sequence ID" value="NZ_BALE01000048.1"/>
</dbReference>
<dbReference type="EMBL" id="BALE01000048">
    <property type="protein sequence ID" value="GAN55436.1"/>
    <property type="molecule type" value="Genomic_DNA"/>
</dbReference>
<dbReference type="Gene3D" id="3.40.50.2000">
    <property type="entry name" value="Glycogen Phosphorylase B"/>
    <property type="match status" value="2"/>
</dbReference>
<dbReference type="CDD" id="cd03814">
    <property type="entry name" value="GT4-like"/>
    <property type="match status" value="1"/>
</dbReference>
<dbReference type="PANTHER" id="PTHR45947:SF3">
    <property type="entry name" value="SULFOQUINOVOSYL TRANSFERASE SQD2"/>
    <property type="match status" value="1"/>
</dbReference>
<comment type="caution">
    <text evidence="2">The sequence shown here is derived from an EMBL/GenBank/DDBJ whole genome shotgun (WGS) entry which is preliminary data.</text>
</comment>
<dbReference type="AlphaFoldDB" id="A0A0D6MPS4"/>
<dbReference type="InterPro" id="IPR050194">
    <property type="entry name" value="Glycosyltransferase_grp1"/>
</dbReference>
<dbReference type="InterPro" id="IPR028098">
    <property type="entry name" value="Glyco_trans_4-like_N"/>
</dbReference>
<keyword evidence="3" id="KW-1185">Reference proteome</keyword>
<evidence type="ECO:0000313" key="2">
    <source>
        <dbReference type="EMBL" id="GAN55436.1"/>
    </source>
</evidence>
<name>A0A0D6MPS4_9PROT</name>
<feature type="domain" description="Glycosyltransferase subfamily 4-like N-terminal" evidence="1">
    <location>
        <begin position="14"/>
        <end position="166"/>
    </location>
</feature>
<dbReference type="SUPFAM" id="SSF53756">
    <property type="entry name" value="UDP-Glycosyltransferase/glycogen phosphorylase"/>
    <property type="match status" value="1"/>
</dbReference>